<evidence type="ECO:0000313" key="2">
    <source>
        <dbReference type="Proteomes" id="UP000828048"/>
    </source>
</evidence>
<name>A0ACB7ZB26_9ERIC</name>
<reference evidence="1 2" key="1">
    <citation type="journal article" date="2021" name="Hortic Res">
        <title>High-quality reference genome and annotation aids understanding of berry development for evergreen blueberry (Vaccinium darrowii).</title>
        <authorList>
            <person name="Yu J."/>
            <person name="Hulse-Kemp A.M."/>
            <person name="Babiker E."/>
            <person name="Staton M."/>
        </authorList>
    </citation>
    <scope>NUCLEOTIDE SEQUENCE [LARGE SCALE GENOMIC DNA]</scope>
    <source>
        <strain evidence="2">cv. NJ 8807/NJ 8810</strain>
        <tissue evidence="1">Young leaf</tissue>
    </source>
</reference>
<comment type="caution">
    <text evidence="1">The sequence shown here is derived from an EMBL/GenBank/DDBJ whole genome shotgun (WGS) entry which is preliminary data.</text>
</comment>
<dbReference type="EMBL" id="CM037162">
    <property type="protein sequence ID" value="KAH7863039.1"/>
    <property type="molecule type" value="Genomic_DNA"/>
</dbReference>
<proteinExistence type="predicted"/>
<gene>
    <name evidence="1" type="ORF">Vadar_012491</name>
</gene>
<sequence length="138" mass="15660">MRPQPSQHHVRTVIGYVISMLLAMYPEWQTHVCSEVYEICGENLPDADISDMVRSMKRQCINNSSILTSAVSPSFMVFLSQELSISVVESTIRCAQYGPLEDKYPGPIEFLCPWTDMKAFQGLQRHILLPSLDLYVSC</sequence>
<evidence type="ECO:0000313" key="1">
    <source>
        <dbReference type="EMBL" id="KAH7863039.1"/>
    </source>
</evidence>
<dbReference type="Proteomes" id="UP000828048">
    <property type="component" value="Chromosome 12"/>
</dbReference>
<accession>A0ACB7ZB26</accession>
<organism evidence="1 2">
    <name type="scientific">Vaccinium darrowii</name>
    <dbReference type="NCBI Taxonomy" id="229202"/>
    <lineage>
        <taxon>Eukaryota</taxon>
        <taxon>Viridiplantae</taxon>
        <taxon>Streptophyta</taxon>
        <taxon>Embryophyta</taxon>
        <taxon>Tracheophyta</taxon>
        <taxon>Spermatophyta</taxon>
        <taxon>Magnoliopsida</taxon>
        <taxon>eudicotyledons</taxon>
        <taxon>Gunneridae</taxon>
        <taxon>Pentapetalae</taxon>
        <taxon>asterids</taxon>
        <taxon>Ericales</taxon>
        <taxon>Ericaceae</taxon>
        <taxon>Vaccinioideae</taxon>
        <taxon>Vaccinieae</taxon>
        <taxon>Vaccinium</taxon>
    </lineage>
</organism>
<keyword evidence="2" id="KW-1185">Reference proteome</keyword>
<protein>
    <submittedName>
        <fullName evidence="1">Uncharacterized protein</fullName>
    </submittedName>
</protein>